<feature type="transmembrane region" description="Helical" evidence="1">
    <location>
        <begin position="66"/>
        <end position="87"/>
    </location>
</feature>
<gene>
    <name evidence="2" type="ORF">SAMN05216207_1009115</name>
</gene>
<evidence type="ECO:0000256" key="1">
    <source>
        <dbReference type="SAM" id="Phobius"/>
    </source>
</evidence>
<reference evidence="2 3" key="1">
    <citation type="submission" date="2016-10" db="EMBL/GenBank/DDBJ databases">
        <authorList>
            <person name="de Groot N.N."/>
        </authorList>
    </citation>
    <scope>NUCLEOTIDE SEQUENCE [LARGE SCALE GENOMIC DNA]</scope>
    <source>
        <strain evidence="2 3">CGMCC 4.1877</strain>
    </source>
</reference>
<dbReference type="OrthoDB" id="3573515at2"/>
<keyword evidence="1" id="KW-0472">Membrane</keyword>
<evidence type="ECO:0008006" key="4">
    <source>
        <dbReference type="Google" id="ProtNLM"/>
    </source>
</evidence>
<dbReference type="RefSeq" id="WP_093341228.1">
    <property type="nucleotide sequence ID" value="NZ_FOUY01000009.1"/>
</dbReference>
<accession>A0A1I4WW41</accession>
<feature type="transmembrane region" description="Helical" evidence="1">
    <location>
        <begin position="41"/>
        <end position="60"/>
    </location>
</feature>
<protein>
    <recommendedName>
        <fullName evidence="4">DUF983 domain-containing protein</fullName>
    </recommendedName>
</protein>
<sequence>MATKTVIAADYREWQVQRRVEWTTPAVGDEFEHDVDAGSGAVVLILGMLVFFWLMMLIWVPEHVVFPWFYWVVVLVGVGFFPARWLLRRPFTITAKTQGGYDLPPEKWTGMVRGLATAREETKVVIRSLKNRSTPGHADSPLQPIN</sequence>
<dbReference type="AlphaFoldDB" id="A0A1I4WW41"/>
<proteinExistence type="predicted"/>
<keyword evidence="1" id="KW-1133">Transmembrane helix</keyword>
<dbReference type="STRING" id="260086.SAMN05216207_1009115"/>
<evidence type="ECO:0000313" key="3">
    <source>
        <dbReference type="Proteomes" id="UP000199614"/>
    </source>
</evidence>
<name>A0A1I4WW41_PSUAM</name>
<dbReference type="EMBL" id="FOUY01000009">
    <property type="protein sequence ID" value="SFN17416.1"/>
    <property type="molecule type" value="Genomic_DNA"/>
</dbReference>
<keyword evidence="3" id="KW-1185">Reference proteome</keyword>
<organism evidence="2 3">
    <name type="scientific">Pseudonocardia ammonioxydans</name>
    <dbReference type="NCBI Taxonomy" id="260086"/>
    <lineage>
        <taxon>Bacteria</taxon>
        <taxon>Bacillati</taxon>
        <taxon>Actinomycetota</taxon>
        <taxon>Actinomycetes</taxon>
        <taxon>Pseudonocardiales</taxon>
        <taxon>Pseudonocardiaceae</taxon>
        <taxon>Pseudonocardia</taxon>
    </lineage>
</organism>
<keyword evidence="1" id="KW-0812">Transmembrane</keyword>
<dbReference type="Proteomes" id="UP000199614">
    <property type="component" value="Unassembled WGS sequence"/>
</dbReference>
<evidence type="ECO:0000313" key="2">
    <source>
        <dbReference type="EMBL" id="SFN17416.1"/>
    </source>
</evidence>